<dbReference type="HOGENOM" id="CLU_030130_0_0_1"/>
<dbReference type="PROSITE" id="PS50263">
    <property type="entry name" value="CN_HYDROLASE"/>
    <property type="match status" value="1"/>
</dbReference>
<name>Q5KFL0_CRYD1</name>
<accession>Q5KFL0</accession>
<feature type="domain" description="CN hydrolase" evidence="2">
    <location>
        <begin position="36"/>
        <end position="327"/>
    </location>
</feature>
<dbReference type="AlphaFoldDB" id="Q5KFL0"/>
<dbReference type="KEGG" id="cne:CNF01390"/>
<dbReference type="InterPro" id="IPR050345">
    <property type="entry name" value="Aliph_Amidase/BUP"/>
</dbReference>
<dbReference type="EMBL" id="AE017346">
    <property type="protein sequence ID" value="AAW44334.2"/>
    <property type="molecule type" value="Genomic_DNA"/>
</dbReference>
<dbReference type="SUPFAM" id="SSF56317">
    <property type="entry name" value="Carbon-nitrogen hydrolase"/>
    <property type="match status" value="1"/>
</dbReference>
<dbReference type="Gene3D" id="3.60.110.10">
    <property type="entry name" value="Carbon-nitrogen hydrolase"/>
    <property type="match status" value="1"/>
</dbReference>
<sequence>MAESQPNHLYGVGHIDGILWNTLLSHPKLSTMARKITVAAAQVGAVHKDSQRPETLSRLISLLEQASQNGVEVLVYPETTFTTFFPRWKGLDDDREELDRWFEHGDITTNPNIAPLISRAKDLGIDIVIGYGEKTDDSHYYNTCSYIHAGKEISKYRKVHLPGNKEPYPDPEFIDQLEKRYFEPGDYGFKAFRVPDLAVTPEDGEAIAGMMICNDRRWAESWRCLGLQGVELVCLGYNTSTWAPGLFGHSKDADPEVIKAQSEFQHLLVMQAHSYTNATFSIAAARAGFDDGKFGLIGCSCIVHPEGHIIAQSKTMDDELVIATIDLDDAKIGKQKVFNFGLHRQPHQYSIITQQAGVTAPPRLN</sequence>
<evidence type="ECO:0000313" key="4">
    <source>
        <dbReference type="Proteomes" id="UP000002149"/>
    </source>
</evidence>
<proteinExistence type="predicted"/>
<dbReference type="Pfam" id="PF00795">
    <property type="entry name" value="CN_hydrolase"/>
    <property type="match status" value="1"/>
</dbReference>
<organism evidence="3 4">
    <name type="scientific">Cryptococcus deneoformans (strain JEC21 / ATCC MYA-565)</name>
    <name type="common">Cryptococcus neoformans var. neoformans serotype D</name>
    <dbReference type="NCBI Taxonomy" id="214684"/>
    <lineage>
        <taxon>Eukaryota</taxon>
        <taxon>Fungi</taxon>
        <taxon>Dikarya</taxon>
        <taxon>Basidiomycota</taxon>
        <taxon>Agaricomycotina</taxon>
        <taxon>Tremellomycetes</taxon>
        <taxon>Tremellales</taxon>
        <taxon>Cryptococcaceae</taxon>
        <taxon>Cryptococcus</taxon>
        <taxon>Cryptococcus neoformans species complex</taxon>
    </lineage>
</organism>
<reference evidence="3 4" key="1">
    <citation type="journal article" date="2005" name="Science">
        <title>The genome of the basidiomycetous yeast and human pathogen Cryptococcus neoformans.</title>
        <authorList>
            <person name="Loftus B.J."/>
            <person name="Fung E."/>
            <person name="Roncaglia P."/>
            <person name="Rowley D."/>
            <person name="Amedeo P."/>
            <person name="Bruno D."/>
            <person name="Vamathevan J."/>
            <person name="Miranda M."/>
            <person name="Anderson I.J."/>
            <person name="Fraser J.A."/>
            <person name="Allen J.E."/>
            <person name="Bosdet I.E."/>
            <person name="Brent M.R."/>
            <person name="Chiu R."/>
            <person name="Doering T.L."/>
            <person name="Donlin M.J."/>
            <person name="D'Souza C.A."/>
            <person name="Fox D.S."/>
            <person name="Grinberg V."/>
            <person name="Fu J."/>
            <person name="Fukushima M."/>
            <person name="Haas B.J."/>
            <person name="Huang J.C."/>
            <person name="Janbon G."/>
            <person name="Jones S.J."/>
            <person name="Koo H.L."/>
            <person name="Krzywinski M.I."/>
            <person name="Kwon-Chung J.K."/>
            <person name="Lengeler K.B."/>
            <person name="Maiti R."/>
            <person name="Marra M.A."/>
            <person name="Marra R.E."/>
            <person name="Mathewson C.A."/>
            <person name="Mitchell T.G."/>
            <person name="Pertea M."/>
            <person name="Riggs F.R."/>
            <person name="Salzberg S.L."/>
            <person name="Schein J.E."/>
            <person name="Shvartsbeyn A."/>
            <person name="Shin H."/>
            <person name="Shumway M."/>
            <person name="Specht C.A."/>
            <person name="Suh B.B."/>
            <person name="Tenney A."/>
            <person name="Utterback T.R."/>
            <person name="Wickes B.L."/>
            <person name="Wortman J.R."/>
            <person name="Wye N.H."/>
            <person name="Kronstad J.W."/>
            <person name="Lodge J.K."/>
            <person name="Heitman J."/>
            <person name="Davis R.W."/>
            <person name="Fraser C.M."/>
            <person name="Hyman R.W."/>
        </authorList>
    </citation>
    <scope>NUCLEOTIDE SEQUENCE [LARGE SCALE GENOMIC DNA]</scope>
    <source>
        <strain evidence="4">JEC21 / ATCC MYA-565</strain>
    </source>
</reference>
<dbReference type="InterPro" id="IPR003010">
    <property type="entry name" value="C-N_Hydrolase"/>
</dbReference>
<dbReference type="OrthoDB" id="10250282at2759"/>
<dbReference type="CDD" id="cd07569">
    <property type="entry name" value="DCase"/>
    <property type="match status" value="1"/>
</dbReference>
<keyword evidence="1" id="KW-0378">Hydrolase</keyword>
<dbReference type="VEuPathDB" id="FungiDB:CNF01390"/>
<evidence type="ECO:0000313" key="3">
    <source>
        <dbReference type="EMBL" id="AAW44334.2"/>
    </source>
</evidence>
<keyword evidence="4" id="KW-1185">Reference proteome</keyword>
<dbReference type="PANTHER" id="PTHR43674">
    <property type="entry name" value="NITRILASE C965.09-RELATED"/>
    <property type="match status" value="1"/>
</dbReference>
<evidence type="ECO:0000256" key="1">
    <source>
        <dbReference type="ARBA" id="ARBA00022801"/>
    </source>
</evidence>
<dbReference type="InterPro" id="IPR036526">
    <property type="entry name" value="C-N_Hydrolase_sf"/>
</dbReference>
<dbReference type="PaxDb" id="214684-Q5KFL0"/>
<protein>
    <recommendedName>
        <fullName evidence="2">CN hydrolase domain-containing protein</fullName>
    </recommendedName>
</protein>
<dbReference type="GeneID" id="3258434"/>
<dbReference type="GO" id="GO:0016811">
    <property type="term" value="F:hydrolase activity, acting on carbon-nitrogen (but not peptide) bonds, in linear amides"/>
    <property type="evidence" value="ECO:0000318"/>
    <property type="project" value="GO_Central"/>
</dbReference>
<dbReference type="RefSeq" id="XP_024513121.1">
    <property type="nucleotide sequence ID" value="XM_024657359.1"/>
</dbReference>
<dbReference type="PANTHER" id="PTHR43674:SF12">
    <property type="entry name" value="NITRILASE C965.09-RELATED"/>
    <property type="match status" value="1"/>
</dbReference>
<evidence type="ECO:0000259" key="2">
    <source>
        <dbReference type="PROSITE" id="PS50263"/>
    </source>
</evidence>
<dbReference type="InParanoid" id="Q5KFL0"/>
<dbReference type="STRING" id="214684.Q5KFL0"/>
<dbReference type="Proteomes" id="UP000002149">
    <property type="component" value="Chromosome 6"/>
</dbReference>
<gene>
    <name evidence="3" type="ordered locus">CNF01390</name>
</gene>